<dbReference type="InterPro" id="IPR053296">
    <property type="entry name" value="TSET_member_tstB"/>
</dbReference>
<dbReference type="Pfam" id="PF00018">
    <property type="entry name" value="SH3_1"/>
    <property type="match status" value="1"/>
</dbReference>
<feature type="domain" description="SH3" evidence="4">
    <location>
        <begin position="35"/>
        <end position="95"/>
    </location>
</feature>
<dbReference type="InterPro" id="IPR001452">
    <property type="entry name" value="SH3_domain"/>
</dbReference>
<dbReference type="PANTHER" id="PTHR48151">
    <property type="entry name" value="SH3 DOMAIN-CONTAINING PROTEIN"/>
    <property type="match status" value="1"/>
</dbReference>
<name>A0A4Y7KDF6_PAPSO</name>
<gene>
    <name evidence="5" type="ORF">C5167_034605</name>
</gene>
<evidence type="ECO:0000256" key="3">
    <source>
        <dbReference type="SAM" id="MobiDB-lite"/>
    </source>
</evidence>
<dbReference type="Gramene" id="RZC71413">
    <property type="protein sequence ID" value="RZC71413"/>
    <property type="gene ID" value="C5167_034605"/>
</dbReference>
<feature type="region of interest" description="Disordered" evidence="3">
    <location>
        <begin position="1"/>
        <end position="37"/>
    </location>
</feature>
<accession>A0A4Y7KDF6</accession>
<keyword evidence="6" id="KW-1185">Reference proteome</keyword>
<dbReference type="SMART" id="SM00326">
    <property type="entry name" value="SH3"/>
    <property type="match status" value="1"/>
</dbReference>
<dbReference type="Proteomes" id="UP000316621">
    <property type="component" value="Chromosome 7"/>
</dbReference>
<dbReference type="STRING" id="3469.A0A4Y7KDF6"/>
<sequence length="133" mass="14939">MQRFESFENASSPLAGRGAQSFGSHEDDYEPASSQSSQFGKALYDFNAGRDDELNLTAGEDLEIDYEVDGWFYVKKKKPGRDGKMVGLYLSSMSANLDIIYLISSIHLASTTLYHDSSQFPVLSRKYVIIQEF</sequence>
<evidence type="ECO:0000256" key="2">
    <source>
        <dbReference type="PROSITE-ProRule" id="PRU00192"/>
    </source>
</evidence>
<reference evidence="5 6" key="1">
    <citation type="journal article" date="2018" name="Science">
        <title>The opium poppy genome and morphinan production.</title>
        <authorList>
            <person name="Guo L."/>
            <person name="Winzer T."/>
            <person name="Yang X."/>
            <person name="Li Y."/>
            <person name="Ning Z."/>
            <person name="He Z."/>
            <person name="Teodor R."/>
            <person name="Lu Y."/>
            <person name="Bowser T.A."/>
            <person name="Graham I.A."/>
            <person name="Ye K."/>
        </authorList>
    </citation>
    <scope>NUCLEOTIDE SEQUENCE [LARGE SCALE GENOMIC DNA]</scope>
    <source>
        <strain evidence="6">cv. HN1</strain>
        <tissue evidence="5">Leaves</tissue>
    </source>
</reference>
<evidence type="ECO:0000256" key="1">
    <source>
        <dbReference type="ARBA" id="ARBA00022443"/>
    </source>
</evidence>
<proteinExistence type="predicted"/>
<dbReference type="InterPro" id="IPR036028">
    <property type="entry name" value="SH3-like_dom_sf"/>
</dbReference>
<evidence type="ECO:0000313" key="5">
    <source>
        <dbReference type="EMBL" id="RZC71413.1"/>
    </source>
</evidence>
<dbReference type="AlphaFoldDB" id="A0A4Y7KDF6"/>
<dbReference type="Gene3D" id="2.30.30.40">
    <property type="entry name" value="SH3 Domains"/>
    <property type="match status" value="1"/>
</dbReference>
<evidence type="ECO:0000259" key="4">
    <source>
        <dbReference type="PROSITE" id="PS50002"/>
    </source>
</evidence>
<evidence type="ECO:0000313" key="6">
    <source>
        <dbReference type="Proteomes" id="UP000316621"/>
    </source>
</evidence>
<dbReference type="PANTHER" id="PTHR48151:SF3">
    <property type="entry name" value="SH3 DOMAIN-CONTAINING PROTEIN"/>
    <property type="match status" value="1"/>
</dbReference>
<dbReference type="EMBL" id="CM010721">
    <property type="protein sequence ID" value="RZC71413.1"/>
    <property type="molecule type" value="Genomic_DNA"/>
</dbReference>
<protein>
    <recommendedName>
        <fullName evidence="4">SH3 domain-containing protein</fullName>
    </recommendedName>
</protein>
<dbReference type="PROSITE" id="PS50002">
    <property type="entry name" value="SH3"/>
    <property type="match status" value="1"/>
</dbReference>
<organism evidence="5 6">
    <name type="scientific">Papaver somniferum</name>
    <name type="common">Opium poppy</name>
    <dbReference type="NCBI Taxonomy" id="3469"/>
    <lineage>
        <taxon>Eukaryota</taxon>
        <taxon>Viridiplantae</taxon>
        <taxon>Streptophyta</taxon>
        <taxon>Embryophyta</taxon>
        <taxon>Tracheophyta</taxon>
        <taxon>Spermatophyta</taxon>
        <taxon>Magnoliopsida</taxon>
        <taxon>Ranunculales</taxon>
        <taxon>Papaveraceae</taxon>
        <taxon>Papaveroideae</taxon>
        <taxon>Papaver</taxon>
    </lineage>
</organism>
<keyword evidence="1 2" id="KW-0728">SH3 domain</keyword>
<dbReference type="SUPFAM" id="SSF50044">
    <property type="entry name" value="SH3-domain"/>
    <property type="match status" value="1"/>
</dbReference>